<reference evidence="3 4" key="1">
    <citation type="journal article" date="2011" name="PLoS Pathog.">
        <title>Salmonella bongori provides insights into the evolution of the Salmonellae.</title>
        <authorList>
            <person name="Fookes M."/>
            <person name="Schroeder G.N."/>
            <person name="Langridge G.C."/>
            <person name="Blondel C.J."/>
            <person name="Mammina C."/>
            <person name="Connor T.R."/>
            <person name="Seth-Smith H."/>
            <person name="Vernikos G.S."/>
            <person name="Robinson K.S."/>
            <person name="Sanders M."/>
            <person name="Petty N.K."/>
            <person name="Kingsley R.A."/>
            <person name="Baumler A.J."/>
            <person name="Nuccio S.P."/>
            <person name="Contreras I."/>
            <person name="Santiviago C.A."/>
            <person name="Maskell D."/>
            <person name="Barrow P."/>
            <person name="Humphrey T."/>
            <person name="Nastasi A."/>
            <person name="Roberts M."/>
            <person name="Frankel G."/>
            <person name="Parkhill J."/>
            <person name="Dougan G."/>
            <person name="Thomson N.R."/>
        </authorList>
    </citation>
    <scope>NUCLEOTIDE SEQUENCE [LARGE SCALE GENOMIC DNA]</scope>
    <source>
        <strain evidence="4">ATCC 43975 / DSM 13772 / NCTC 12419</strain>
    </source>
</reference>
<feature type="domain" description="Fimbrial-type adhesion" evidence="2">
    <location>
        <begin position="31"/>
        <end position="174"/>
    </location>
</feature>
<dbReference type="InterPro" id="IPR000259">
    <property type="entry name" value="Adhesion_dom_fimbrial"/>
</dbReference>
<dbReference type="InterPro" id="IPR050263">
    <property type="entry name" value="Bact_Fimbrial_Adh_Pro"/>
</dbReference>
<dbReference type="InterPro" id="IPR008966">
    <property type="entry name" value="Adhesion_dom_sf"/>
</dbReference>
<dbReference type="PANTHER" id="PTHR33420">
    <property type="entry name" value="FIMBRIAL SUBUNIT ELFA-RELATED"/>
    <property type="match status" value="1"/>
</dbReference>
<organism evidence="3 4">
    <name type="scientific">Salmonella bongori (strain ATCC 43975 / DSM 13772 / NCTC 12419)</name>
    <dbReference type="NCBI Taxonomy" id="218493"/>
    <lineage>
        <taxon>Bacteria</taxon>
        <taxon>Pseudomonadati</taxon>
        <taxon>Pseudomonadota</taxon>
        <taxon>Gammaproteobacteria</taxon>
        <taxon>Enterobacterales</taxon>
        <taxon>Enterobacteriaceae</taxon>
        <taxon>Salmonella</taxon>
    </lineage>
</organism>
<dbReference type="Gene3D" id="2.60.40.1090">
    <property type="entry name" value="Fimbrial-type adhesion domain"/>
    <property type="match status" value="1"/>
</dbReference>
<evidence type="ECO:0000256" key="1">
    <source>
        <dbReference type="SAM" id="SignalP"/>
    </source>
</evidence>
<name>A0A0K0HBZ6_SALBC</name>
<evidence type="ECO:0000313" key="4">
    <source>
        <dbReference type="Proteomes" id="UP000000289"/>
    </source>
</evidence>
<dbReference type="eggNOG" id="COG3539">
    <property type="taxonomic scope" value="Bacteria"/>
</dbReference>
<keyword evidence="1" id="KW-0732">Signal</keyword>
<dbReference type="KEGG" id="sbg:SBG_1965"/>
<feature type="signal peptide" evidence="1">
    <location>
        <begin position="1"/>
        <end position="22"/>
    </location>
</feature>
<accession>A0A0K0HBZ6</accession>
<dbReference type="AlphaFoldDB" id="A0A0K0HBZ6"/>
<dbReference type="PANTHER" id="PTHR33420:SF32">
    <property type="entry name" value="FIMBRIAL-LIKE PROTEIN"/>
    <property type="match status" value="1"/>
</dbReference>
<dbReference type="GeneID" id="44980965"/>
<dbReference type="SUPFAM" id="SSF49401">
    <property type="entry name" value="Bacterial adhesins"/>
    <property type="match status" value="1"/>
</dbReference>
<evidence type="ECO:0000313" key="3">
    <source>
        <dbReference type="EMBL" id="CCC31027.1"/>
    </source>
</evidence>
<dbReference type="EMBL" id="FR877557">
    <property type="protein sequence ID" value="CCC31027.1"/>
    <property type="molecule type" value="Genomic_DNA"/>
</dbReference>
<dbReference type="Pfam" id="PF00419">
    <property type="entry name" value="Fimbrial"/>
    <property type="match status" value="1"/>
</dbReference>
<dbReference type="RefSeq" id="WP_000830484.1">
    <property type="nucleotide sequence ID" value="NC_015761.1"/>
</dbReference>
<protein>
    <submittedName>
        <fullName evidence="3">Putative fimbrial subunit protein</fullName>
    </submittedName>
</protein>
<dbReference type="NCBIfam" id="NF011766">
    <property type="entry name" value="PRK15220.1"/>
    <property type="match status" value="1"/>
</dbReference>
<dbReference type="Proteomes" id="UP000000289">
    <property type="component" value="Chromosome"/>
</dbReference>
<gene>
    <name evidence="3" type="primary">stcA</name>
    <name evidence="3" type="ordered locus">SBG_1965</name>
</gene>
<feature type="chain" id="PRO_5005331837" evidence="1">
    <location>
        <begin position="23"/>
        <end position="177"/>
    </location>
</feature>
<sequence>MKRSIIAAAVVSSVFMSAGAFAADEDMGELKINGEVVGASCTFEGVNSATIELSQVGVDQLTGLNPGDIYTGYTSPEAILKVKCTNTANPRISFNRSQFVDNTQITKNTASNNGAGFAVFLDGTQVELDNSGNFKLDPAKFDKGVYTLNFTARYAAVENTVTPGLVESVLTMTVLTD</sequence>
<proteinExistence type="predicted"/>
<dbReference type="InterPro" id="IPR036937">
    <property type="entry name" value="Adhesion_dom_fimbrial_sf"/>
</dbReference>
<evidence type="ECO:0000259" key="2">
    <source>
        <dbReference type="Pfam" id="PF00419"/>
    </source>
</evidence>
<dbReference type="GO" id="GO:0009289">
    <property type="term" value="C:pilus"/>
    <property type="evidence" value="ECO:0007669"/>
    <property type="project" value="InterPro"/>
</dbReference>
<dbReference type="GO" id="GO:0043709">
    <property type="term" value="P:cell adhesion involved in single-species biofilm formation"/>
    <property type="evidence" value="ECO:0007669"/>
    <property type="project" value="TreeGrafter"/>
</dbReference>